<reference evidence="1 2" key="1">
    <citation type="submission" date="2016-05" db="EMBL/GenBank/DDBJ databases">
        <authorList>
            <person name="Lavstsen T."/>
            <person name="Jespersen J.S."/>
        </authorList>
    </citation>
    <scope>NUCLEOTIDE SEQUENCE [LARGE SCALE GENOMIC DNA]</scope>
    <source>
        <strain evidence="1 2">B7-9</strain>
    </source>
</reference>
<comment type="caution">
    <text evidence="1">The sequence shown here is derived from an EMBL/GenBank/DDBJ whole genome shotgun (WGS) entry which is preliminary data.</text>
</comment>
<dbReference type="EMBL" id="LYXE01000099">
    <property type="protein sequence ID" value="PDV98472.1"/>
    <property type="molecule type" value="Genomic_DNA"/>
</dbReference>
<evidence type="ECO:0000313" key="1">
    <source>
        <dbReference type="EMBL" id="PDV98472.1"/>
    </source>
</evidence>
<evidence type="ECO:0000313" key="2">
    <source>
        <dbReference type="Proteomes" id="UP000220922"/>
    </source>
</evidence>
<protein>
    <submittedName>
        <fullName evidence="1">Uncharacterized protein</fullName>
    </submittedName>
</protein>
<dbReference type="OrthoDB" id="162819at2"/>
<dbReference type="RefSeq" id="WP_097653508.1">
    <property type="nucleotide sequence ID" value="NZ_LYXE01000099.1"/>
</dbReference>
<gene>
    <name evidence="1" type="ORF">A9Q02_15330</name>
</gene>
<proteinExistence type="predicted"/>
<dbReference type="Proteomes" id="UP000220922">
    <property type="component" value="Unassembled WGS sequence"/>
</dbReference>
<keyword evidence="2" id="KW-1185">Reference proteome</keyword>
<accession>A0A2H3KKK8</accession>
<sequence>MELLTIRELPMPASAAYQRAVAYLRNAGYRRKWWGNSFVRDQRQFHSAEPSLDQWSVRVEVEVLPQQPGTAVITVIFRVNTRGRTMTDPVRHLWEQEATKLVAAVVAAAPSST</sequence>
<name>A0A2H3KKK8_9CHLR</name>
<dbReference type="AlphaFoldDB" id="A0A2H3KKK8"/>
<organism evidence="1 2">
    <name type="scientific">Candidatus Chloroploca asiatica</name>
    <dbReference type="NCBI Taxonomy" id="1506545"/>
    <lineage>
        <taxon>Bacteria</taxon>
        <taxon>Bacillati</taxon>
        <taxon>Chloroflexota</taxon>
        <taxon>Chloroflexia</taxon>
        <taxon>Chloroflexales</taxon>
        <taxon>Chloroflexineae</taxon>
        <taxon>Oscillochloridaceae</taxon>
        <taxon>Candidatus Chloroploca</taxon>
    </lineage>
</organism>